<dbReference type="GO" id="GO:0016887">
    <property type="term" value="F:ATP hydrolysis activity"/>
    <property type="evidence" value="ECO:0007669"/>
    <property type="project" value="InterPro"/>
</dbReference>
<dbReference type="KEGG" id="pfm:Pyrfu_1148"/>
<dbReference type="AlphaFoldDB" id="G0EFI9"/>
<dbReference type="CDD" id="cd01130">
    <property type="entry name" value="VirB11-like_ATPase"/>
    <property type="match status" value="1"/>
</dbReference>
<dbReference type="EMBL" id="CP002838">
    <property type="protein sequence ID" value="AEM39013.1"/>
    <property type="molecule type" value="Genomic_DNA"/>
</dbReference>
<comment type="similarity">
    <text evidence="1">Belongs to the GSP E family.</text>
</comment>
<gene>
    <name evidence="3" type="ordered locus">Pyrfu_1148</name>
</gene>
<dbReference type="STRING" id="694429.Pyrfu_1148"/>
<dbReference type="PANTHER" id="PTHR30486">
    <property type="entry name" value="TWITCHING MOTILITY PROTEIN PILT"/>
    <property type="match status" value="1"/>
</dbReference>
<accession>G0EFI9</accession>
<dbReference type="InterPro" id="IPR003593">
    <property type="entry name" value="AAA+_ATPase"/>
</dbReference>
<feature type="domain" description="AAA+ ATPase" evidence="2">
    <location>
        <begin position="256"/>
        <end position="379"/>
    </location>
</feature>
<name>G0EFI9_PYRF1</name>
<dbReference type="InterPro" id="IPR050921">
    <property type="entry name" value="T4SS_GSP_E_ATPase"/>
</dbReference>
<dbReference type="Proteomes" id="UP000001037">
    <property type="component" value="Chromosome"/>
</dbReference>
<sequence length="530" mass="61061">MARAEAVEAEGATSEQRGCIERGYEVVERYPLYEPYAYAVILRNVETGGYKYCVDELPLTRRERRIFKRIVEALQWELKLPEEVEDPREYLREEARRVIHKFRISLGDVPGVSWHKIMYYIERDVIGFGPIDPLMRDPYIEDISCNGVGIPVYVWHRKYESVPTNIVFRSHDELDEYVLRLAHISGKHISTAFPILDAILPGGHRLAATFKKEVSTKGSTFTIRKFREQPVTIAEMIRRKTLTAEIAAYLWIAMENKLTAMVMGVTGSGKTTTLNALATLFRPTIKVVTIEDTPELKIPLENWVQLVARPSYGIGAEKVGEVTLFDLVKVSLRYRPDVIIVGEVRGEEAYVLFQAIATGHGGLTTLHAESVEAAVKRLTSPPMNIPPGYIPLMNLAIIIKRVRIRTPENPQGRIERRITDVFEILEYDNYKRVARWDAFTDTFETFFHESEMLRRIGMQIGMTHEEMLAELERRAKVLQWMAERGVSTVEEVAKIVQSYYSRPDEVYKRAEAELERLARRRRKRRAEQKA</sequence>
<evidence type="ECO:0000256" key="1">
    <source>
        <dbReference type="ARBA" id="ARBA00006611"/>
    </source>
</evidence>
<dbReference type="Gene3D" id="3.40.50.300">
    <property type="entry name" value="P-loop containing nucleotide triphosphate hydrolases"/>
    <property type="match status" value="1"/>
</dbReference>
<dbReference type="Gene3D" id="3.30.450.380">
    <property type="match status" value="1"/>
</dbReference>
<evidence type="ECO:0000313" key="3">
    <source>
        <dbReference type="EMBL" id="AEM39013.1"/>
    </source>
</evidence>
<dbReference type="GeneID" id="11138331"/>
<dbReference type="SMART" id="SM00382">
    <property type="entry name" value="AAA"/>
    <property type="match status" value="1"/>
</dbReference>
<protein>
    <submittedName>
        <fullName evidence="3">Type II secretion system protein E</fullName>
    </submittedName>
</protein>
<dbReference type="PANTHER" id="PTHR30486:SF6">
    <property type="entry name" value="TYPE IV PILUS RETRACTATION ATPASE PILT"/>
    <property type="match status" value="1"/>
</dbReference>
<evidence type="ECO:0000313" key="4">
    <source>
        <dbReference type="Proteomes" id="UP000001037"/>
    </source>
</evidence>
<dbReference type="InterPro" id="IPR027417">
    <property type="entry name" value="P-loop_NTPase"/>
</dbReference>
<keyword evidence="4" id="KW-1185">Reference proteome</keyword>
<dbReference type="eggNOG" id="arCOG01817">
    <property type="taxonomic scope" value="Archaea"/>
</dbReference>
<dbReference type="RefSeq" id="WP_014026690.1">
    <property type="nucleotide sequence ID" value="NC_015931.1"/>
</dbReference>
<dbReference type="HOGENOM" id="CLU_005379_2_2_2"/>
<dbReference type="Pfam" id="PF00437">
    <property type="entry name" value="T2SSE"/>
    <property type="match status" value="1"/>
</dbReference>
<organism evidence="3 4">
    <name type="scientific">Pyrolobus fumarii (strain DSM 11204 / 1A)</name>
    <dbReference type="NCBI Taxonomy" id="694429"/>
    <lineage>
        <taxon>Archaea</taxon>
        <taxon>Thermoproteota</taxon>
        <taxon>Thermoprotei</taxon>
        <taxon>Desulfurococcales</taxon>
        <taxon>Pyrodictiaceae</taxon>
        <taxon>Pyrolobus</taxon>
    </lineage>
</organism>
<evidence type="ECO:0000259" key="2">
    <source>
        <dbReference type="SMART" id="SM00382"/>
    </source>
</evidence>
<reference evidence="3 4" key="1">
    <citation type="journal article" date="2011" name="Stand. Genomic Sci.">
        <title>Complete genome sequence of the hyperthermophilic chemolithoautotroph Pyrolobus fumarii type strain (1A).</title>
        <authorList>
            <person name="Anderson I."/>
            <person name="Goker M."/>
            <person name="Nolan M."/>
            <person name="Lucas S."/>
            <person name="Hammon N."/>
            <person name="Deshpande S."/>
            <person name="Cheng J.F."/>
            <person name="Tapia R."/>
            <person name="Han C."/>
            <person name="Goodwin L."/>
            <person name="Pitluck S."/>
            <person name="Huntemann M."/>
            <person name="Liolios K."/>
            <person name="Ivanova N."/>
            <person name="Pagani I."/>
            <person name="Mavromatis K."/>
            <person name="Ovchinikova G."/>
            <person name="Pati A."/>
            <person name="Chen A."/>
            <person name="Palaniappan K."/>
            <person name="Land M."/>
            <person name="Hauser L."/>
            <person name="Brambilla E.M."/>
            <person name="Huber H."/>
            <person name="Yasawong M."/>
            <person name="Rohde M."/>
            <person name="Spring S."/>
            <person name="Abt B."/>
            <person name="Sikorski J."/>
            <person name="Wirth R."/>
            <person name="Detter J.C."/>
            <person name="Woyke T."/>
            <person name="Bristow J."/>
            <person name="Eisen J.A."/>
            <person name="Markowitz V."/>
            <person name="Hugenholtz P."/>
            <person name="Kyrpides N.C."/>
            <person name="Klenk H.P."/>
            <person name="Lapidus A."/>
        </authorList>
    </citation>
    <scope>NUCLEOTIDE SEQUENCE [LARGE SCALE GENOMIC DNA]</scope>
    <source>
        <strain evidence="4">DSM 11204 / 1A</strain>
    </source>
</reference>
<dbReference type="InParanoid" id="G0EFI9"/>
<proteinExistence type="inferred from homology"/>
<dbReference type="SUPFAM" id="SSF52540">
    <property type="entry name" value="P-loop containing nucleoside triphosphate hydrolases"/>
    <property type="match status" value="1"/>
</dbReference>
<dbReference type="InterPro" id="IPR001482">
    <property type="entry name" value="T2SS/T4SS_dom"/>
</dbReference>